<dbReference type="InterPro" id="IPR013320">
    <property type="entry name" value="ConA-like_dom_sf"/>
</dbReference>
<dbReference type="InParanoid" id="A0A3P8ZI05"/>
<evidence type="ECO:0000256" key="1">
    <source>
        <dbReference type="ARBA" id="ARBA00004240"/>
    </source>
</evidence>
<dbReference type="Bgee" id="ENSELUG00000005053">
    <property type="expression patterns" value="Expressed in mesonephros and 7 other cell types or tissues"/>
</dbReference>
<evidence type="ECO:0000256" key="4">
    <source>
        <dbReference type="PIRSR" id="PIRSR601580-3"/>
    </source>
</evidence>
<keyword evidence="5" id="KW-0812">Transmembrane</keyword>
<reference evidence="7" key="2">
    <citation type="submission" date="2020-02" db="EMBL/GenBank/DDBJ databases">
        <title>Esox lucius (northern pike) genome, fEsoLuc1, primary haplotype.</title>
        <authorList>
            <person name="Myers G."/>
            <person name="Karagic N."/>
            <person name="Meyer A."/>
            <person name="Pippel M."/>
            <person name="Reichard M."/>
            <person name="Winkler S."/>
            <person name="Tracey A."/>
            <person name="Sims Y."/>
            <person name="Howe K."/>
            <person name="Rhie A."/>
            <person name="Formenti G."/>
            <person name="Durbin R."/>
            <person name="Fedrigo O."/>
            <person name="Jarvis E.D."/>
        </authorList>
    </citation>
    <scope>NUCLEOTIDE SEQUENCE [LARGE SCALE GENOMIC DNA]</scope>
</reference>
<comment type="subcellular location">
    <subcellularLocation>
        <location evidence="1">Endoplasmic reticulum</location>
    </subcellularLocation>
</comment>
<keyword evidence="5" id="KW-1133">Transmembrane helix</keyword>
<feature type="region of interest" description="Disordered" evidence="6">
    <location>
        <begin position="348"/>
        <end position="424"/>
    </location>
</feature>
<evidence type="ECO:0000313" key="8">
    <source>
        <dbReference type="Proteomes" id="UP000265140"/>
    </source>
</evidence>
<dbReference type="GO" id="GO:0036503">
    <property type="term" value="P:ERAD pathway"/>
    <property type="evidence" value="ECO:0007669"/>
    <property type="project" value="TreeGrafter"/>
</dbReference>
<keyword evidence="5" id="KW-0143">Chaperone</keyword>
<dbReference type="SUPFAM" id="SSF49899">
    <property type="entry name" value="Concanavalin A-like lectins/glucanases"/>
    <property type="match status" value="1"/>
</dbReference>
<feature type="chain" id="PRO_5028515130" description="Calnexin-like" evidence="5">
    <location>
        <begin position="32"/>
        <end position="424"/>
    </location>
</feature>
<evidence type="ECO:0008006" key="9">
    <source>
        <dbReference type="Google" id="ProtNLM"/>
    </source>
</evidence>
<keyword evidence="5" id="KW-0472">Membrane</keyword>
<dbReference type="PANTHER" id="PTHR11073:SF37">
    <property type="entry name" value="CALNEXIN-LIKE"/>
    <property type="match status" value="1"/>
</dbReference>
<dbReference type="Proteomes" id="UP000265140">
    <property type="component" value="Chromosome 4"/>
</dbReference>
<evidence type="ECO:0000313" key="7">
    <source>
        <dbReference type="Ensembl" id="ENSELUP00000028459.2"/>
    </source>
</evidence>
<dbReference type="Gene3D" id="2.60.120.200">
    <property type="match status" value="1"/>
</dbReference>
<comment type="similarity">
    <text evidence="2 5">Belongs to the calreticulin family.</text>
</comment>
<dbReference type="GO" id="GO:0006457">
    <property type="term" value="P:protein folding"/>
    <property type="evidence" value="ECO:0007669"/>
    <property type="project" value="InterPro"/>
</dbReference>
<dbReference type="GO" id="GO:0005789">
    <property type="term" value="C:endoplasmic reticulum membrane"/>
    <property type="evidence" value="ECO:0007669"/>
    <property type="project" value="TreeGrafter"/>
</dbReference>
<feature type="signal peptide" evidence="5">
    <location>
        <begin position="1"/>
        <end position="31"/>
    </location>
</feature>
<keyword evidence="8" id="KW-1185">Reference proteome</keyword>
<dbReference type="PANTHER" id="PTHR11073">
    <property type="entry name" value="CALRETICULIN AND CALNEXIN"/>
    <property type="match status" value="1"/>
</dbReference>
<dbReference type="GeneTree" id="ENSGT00950000182915"/>
<feature type="compositionally biased region" description="Basic and acidic residues" evidence="6">
    <location>
        <begin position="399"/>
        <end position="413"/>
    </location>
</feature>
<organism evidence="7 8">
    <name type="scientific">Esox lucius</name>
    <name type="common">Northern pike</name>
    <dbReference type="NCBI Taxonomy" id="8010"/>
    <lineage>
        <taxon>Eukaryota</taxon>
        <taxon>Metazoa</taxon>
        <taxon>Chordata</taxon>
        <taxon>Craniata</taxon>
        <taxon>Vertebrata</taxon>
        <taxon>Euteleostomi</taxon>
        <taxon>Actinopterygii</taxon>
        <taxon>Neopterygii</taxon>
        <taxon>Teleostei</taxon>
        <taxon>Protacanthopterygii</taxon>
        <taxon>Esociformes</taxon>
        <taxon>Esocidae</taxon>
        <taxon>Esox</taxon>
    </lineage>
</organism>
<reference evidence="8" key="1">
    <citation type="journal article" date="2014" name="PLoS ONE">
        <title>The genome and linkage map of the northern pike (Esox lucius): conserved synteny revealed between the salmonid sister group and the Neoteleostei.</title>
        <authorList>
            <person name="Rondeau E.B."/>
            <person name="Minkley D.R."/>
            <person name="Leong J.S."/>
            <person name="Messmer A.M."/>
            <person name="Jantzen J.R."/>
            <person name="von Schalburg K.R."/>
            <person name="Lemon C."/>
            <person name="Bird N.H."/>
            <person name="Koop B.F."/>
        </authorList>
    </citation>
    <scope>NUCLEOTIDE SEQUENCE</scope>
</reference>
<evidence type="ECO:0000256" key="3">
    <source>
        <dbReference type="ARBA" id="ARBA00022824"/>
    </source>
</evidence>
<dbReference type="GO" id="GO:0005509">
    <property type="term" value="F:calcium ion binding"/>
    <property type="evidence" value="ECO:0007669"/>
    <property type="project" value="InterPro"/>
</dbReference>
<dbReference type="GO" id="GO:0051082">
    <property type="term" value="F:unfolded protein binding"/>
    <property type="evidence" value="ECO:0007669"/>
    <property type="project" value="InterPro"/>
</dbReference>
<dbReference type="PRINTS" id="PR00626">
    <property type="entry name" value="CALRETICULIN"/>
</dbReference>
<gene>
    <name evidence="7" type="primary">MINDY4B</name>
</gene>
<dbReference type="AlphaFoldDB" id="A0A3P8ZI05"/>
<protein>
    <recommendedName>
        <fullName evidence="9">Calnexin-like</fullName>
    </recommendedName>
</protein>
<keyword evidence="3 5" id="KW-0256">Endoplasmic reticulum</keyword>
<evidence type="ECO:0000256" key="5">
    <source>
        <dbReference type="RuleBase" id="RU362126"/>
    </source>
</evidence>
<feature type="transmembrane region" description="Helical" evidence="5">
    <location>
        <begin position="316"/>
        <end position="337"/>
    </location>
</feature>
<feature type="disulfide bond" evidence="4">
    <location>
        <begin position="133"/>
        <end position="167"/>
    </location>
</feature>
<dbReference type="OMA" id="QPERDQP"/>
<proteinExistence type="inferred from homology"/>
<name>A0A3P8ZI05_ESOLU</name>
<evidence type="ECO:0000256" key="6">
    <source>
        <dbReference type="SAM" id="MobiDB-lite"/>
    </source>
</evidence>
<feature type="compositionally biased region" description="Polar residues" evidence="6">
    <location>
        <begin position="359"/>
        <end position="385"/>
    </location>
</feature>
<reference evidence="7" key="3">
    <citation type="submission" date="2025-08" db="UniProtKB">
        <authorList>
            <consortium name="Ensembl"/>
        </authorList>
    </citation>
    <scope>IDENTIFICATION</scope>
</reference>
<dbReference type="Pfam" id="PF00262">
    <property type="entry name" value="Calreticulin"/>
    <property type="match status" value="1"/>
</dbReference>
<reference evidence="7" key="4">
    <citation type="submission" date="2025-09" db="UniProtKB">
        <authorList>
            <consortium name="Ensembl"/>
        </authorList>
    </citation>
    <scope>IDENTIFICATION</scope>
</reference>
<dbReference type="InterPro" id="IPR018124">
    <property type="entry name" value="Calret/calnex_CS"/>
</dbReference>
<dbReference type="OrthoDB" id="1938156at2759"/>
<dbReference type="InterPro" id="IPR001580">
    <property type="entry name" value="Calret/calnex"/>
</dbReference>
<dbReference type="Ensembl" id="ENSELUT00000013329.3">
    <property type="protein sequence ID" value="ENSELUP00000028459.2"/>
    <property type="gene ID" value="ENSELUG00000005053.3"/>
</dbReference>
<keyword evidence="4" id="KW-1015">Disulfide bond</keyword>
<accession>A0A3P8ZI05</accession>
<dbReference type="FunFam" id="2.60.120.200:FF:000011">
    <property type="entry name" value="Probable calnexin"/>
    <property type="match status" value="1"/>
</dbReference>
<evidence type="ECO:0000256" key="2">
    <source>
        <dbReference type="ARBA" id="ARBA00010983"/>
    </source>
</evidence>
<sequence>MTPPQWSASDMVLGLLLLTCLCFTMDGGVQASYSPDKIPLEAHFAETFDSGPLDRKWVLSKAMKQTDTEALKYDGQWALEDPEAELHPGNRALVMKSPGKHHAISAYLHTPFTHTHTPLCLQYEVRFGKGVECSGAYIKLLTQTHQLRLGQFSESTPYSVMFGPDKCGKIHQLHLIVRVTDPSNGGYRETHAPQPVDDLASYFTDRQSHLYTLHLYADSRYEIFIDQALVSHGQLLTNELPITGSPERQQQLSEFRVESVGALGLELWSLSGEVIFDNILLTDDLKLAERWTQNTWGQKQPGRLERLFIVTSSRPWLWGVYVFTIGLPLILFISYMWPDKRFGPADQDYYYKKNDDPQPDSQSETEQQNGQTETDQPGVLSSSPTRLAGYGALSRARAWRREAQRKSDLEMKTEGQCPTRQKTN</sequence>
<dbReference type="PROSITE" id="PS00804">
    <property type="entry name" value="CALRETICULIN_2"/>
    <property type="match status" value="1"/>
</dbReference>
<keyword evidence="5" id="KW-0732">Signal</keyword>